<evidence type="ECO:0000256" key="6">
    <source>
        <dbReference type="SAM" id="MobiDB-lite"/>
    </source>
</evidence>
<gene>
    <name evidence="9" type="primary">LOC100900154</name>
</gene>
<dbReference type="PANTHER" id="PTHR13364">
    <property type="entry name" value="DEFECTIVE SPERMATOGENESIS PROTEIN 39"/>
    <property type="match status" value="1"/>
</dbReference>
<keyword evidence="5" id="KW-0968">Cytoplasmic vesicle</keyword>
<dbReference type="CTD" id="43521"/>
<feature type="region of interest" description="Disordered" evidence="6">
    <location>
        <begin position="1"/>
        <end position="20"/>
    </location>
</feature>
<organism evidence="8 9">
    <name type="scientific">Galendromus occidentalis</name>
    <name type="common">western predatory mite</name>
    <dbReference type="NCBI Taxonomy" id="34638"/>
    <lineage>
        <taxon>Eukaryota</taxon>
        <taxon>Metazoa</taxon>
        <taxon>Ecdysozoa</taxon>
        <taxon>Arthropoda</taxon>
        <taxon>Chelicerata</taxon>
        <taxon>Arachnida</taxon>
        <taxon>Acari</taxon>
        <taxon>Parasitiformes</taxon>
        <taxon>Mesostigmata</taxon>
        <taxon>Gamasina</taxon>
        <taxon>Phytoseioidea</taxon>
        <taxon>Phytoseiidae</taxon>
        <taxon>Typhlodrominae</taxon>
        <taxon>Galendromus</taxon>
    </lineage>
</organism>
<evidence type="ECO:0000256" key="3">
    <source>
        <dbReference type="ARBA" id="ARBA00004603"/>
    </source>
</evidence>
<dbReference type="InterPro" id="IPR006925">
    <property type="entry name" value="Vps16_C"/>
</dbReference>
<evidence type="ECO:0000256" key="5">
    <source>
        <dbReference type="ARBA" id="ARBA00023329"/>
    </source>
</evidence>
<comment type="subcellular location">
    <subcellularLocation>
        <location evidence="2">Cytoplasmic vesicle</location>
    </subcellularLocation>
    <subcellularLocation>
        <location evidence="1">Early endosome</location>
    </subcellularLocation>
    <subcellularLocation>
        <location evidence="3">Late endosome</location>
    </subcellularLocation>
</comment>
<dbReference type="PANTHER" id="PTHR13364:SF6">
    <property type="entry name" value="SPERMATOGENESIS-DEFECTIVE PROTEIN 39 HOMOLOG"/>
    <property type="match status" value="1"/>
</dbReference>
<evidence type="ECO:0000313" key="9">
    <source>
        <dbReference type="RefSeq" id="XP_003738736.1"/>
    </source>
</evidence>
<dbReference type="InterPro" id="IPR040057">
    <property type="entry name" value="Spe-39"/>
</dbReference>
<dbReference type="GO" id="GO:0005769">
    <property type="term" value="C:early endosome"/>
    <property type="evidence" value="ECO:0007669"/>
    <property type="project" value="UniProtKB-SubCell"/>
</dbReference>
<feature type="domain" description="Vps16 C-terminal" evidence="7">
    <location>
        <begin position="128"/>
        <end position="412"/>
    </location>
</feature>
<protein>
    <submittedName>
        <fullName evidence="9">Spermatogenesis-defective protein 39 homolog</fullName>
    </submittedName>
</protein>
<dbReference type="AlphaFoldDB" id="A0AAJ6QNL0"/>
<dbReference type="GO" id="GO:0099023">
    <property type="term" value="C:vesicle tethering complex"/>
    <property type="evidence" value="ECO:0007669"/>
    <property type="project" value="UniProtKB-ARBA"/>
</dbReference>
<dbReference type="Proteomes" id="UP000694867">
    <property type="component" value="Unplaced"/>
</dbReference>
<dbReference type="GO" id="GO:0005770">
    <property type="term" value="C:late endosome"/>
    <property type="evidence" value="ECO:0007669"/>
    <property type="project" value="UniProtKB-SubCell"/>
</dbReference>
<evidence type="ECO:0000259" key="7">
    <source>
        <dbReference type="Pfam" id="PF04840"/>
    </source>
</evidence>
<keyword evidence="8" id="KW-1185">Reference proteome</keyword>
<dbReference type="GO" id="GO:0006886">
    <property type="term" value="P:intracellular protein transport"/>
    <property type="evidence" value="ECO:0007669"/>
    <property type="project" value="InterPro"/>
</dbReference>
<dbReference type="GO" id="GO:0007034">
    <property type="term" value="P:vacuolar transport"/>
    <property type="evidence" value="ECO:0007669"/>
    <property type="project" value="TreeGrafter"/>
</dbReference>
<dbReference type="RefSeq" id="XP_003738736.1">
    <property type="nucleotide sequence ID" value="XM_003738688.2"/>
</dbReference>
<dbReference type="Pfam" id="PF04840">
    <property type="entry name" value="Vps16_C"/>
    <property type="match status" value="1"/>
</dbReference>
<sequence>MSRTSTPTGSRLDEDFGAPSPLYRFGEIQHQLDSMEGQDEDDAYWNTSGQGGFNFEEDGPTMYVSSRPIPERPKILHFKPKLEKEVAQFASTSSGRGNTPKQTAEAIFLGKPYSLEQFRSREQKVELLEAALSIGDTSAIQVVVLFLRNTLKASLFQQEIIQRPLALKALVSYLRDSGENAGVIEQLSLSGRSDEAARHRYSVISQIEDNKAKTRALETSINTHFLGCREQALLADELKLLKLQAKIQECDAITIEQVNETILGSSLVDTVRYCAKYHAKDPETHFASPVYLKQEFKLSPEQYSYACISGFAETQNYEAIESFLESKSWLGKKKLSSSIGFDKIVVILHQHKAPVDLLEKYITYVDDVEDRMELAKKVGAMTSLVNCFVQIRNRTELENLLTKLPRESTAALLAQSALNNPAIKWKS</sequence>
<dbReference type="KEGG" id="goe:100900154"/>
<dbReference type="GeneID" id="100900154"/>
<dbReference type="Gene3D" id="1.10.150.780">
    <property type="entry name" value="Vps16, C-terminal region"/>
    <property type="match status" value="1"/>
</dbReference>
<dbReference type="InterPro" id="IPR038132">
    <property type="entry name" value="Vps16_C_sf"/>
</dbReference>
<evidence type="ECO:0000313" key="8">
    <source>
        <dbReference type="Proteomes" id="UP000694867"/>
    </source>
</evidence>
<evidence type="ECO:0000256" key="2">
    <source>
        <dbReference type="ARBA" id="ARBA00004541"/>
    </source>
</evidence>
<evidence type="ECO:0000256" key="4">
    <source>
        <dbReference type="ARBA" id="ARBA00022753"/>
    </source>
</evidence>
<keyword evidence="4" id="KW-0967">Endosome</keyword>
<proteinExistence type="predicted"/>
<evidence type="ECO:0000256" key="1">
    <source>
        <dbReference type="ARBA" id="ARBA00004412"/>
    </source>
</evidence>
<name>A0AAJ6QNL0_9ACAR</name>
<accession>A0AAJ6QNL0</accession>
<reference evidence="9" key="1">
    <citation type="submission" date="2025-08" db="UniProtKB">
        <authorList>
            <consortium name="RefSeq"/>
        </authorList>
    </citation>
    <scope>IDENTIFICATION</scope>
</reference>